<dbReference type="HAMAP" id="MF_01551">
    <property type="entry name" value="23SrRNA_methyltr_M"/>
    <property type="match status" value="1"/>
</dbReference>
<dbReference type="EC" id="2.1.1.186" evidence="6"/>
<feature type="binding site" evidence="6 8">
    <location>
        <position position="244"/>
    </location>
    <ligand>
        <name>S-adenosyl-L-methionine</name>
        <dbReference type="ChEBI" id="CHEBI:59789"/>
    </ligand>
</feature>
<name>A0A498C2Y2_9GAMM</name>
<proteinExistence type="inferred from homology"/>
<dbReference type="GO" id="GO:0008757">
    <property type="term" value="F:S-adenosylmethionine-dependent methyltransferase activity"/>
    <property type="evidence" value="ECO:0007669"/>
    <property type="project" value="UniProtKB-UniRule"/>
</dbReference>
<dbReference type="GO" id="GO:0005737">
    <property type="term" value="C:cytoplasm"/>
    <property type="evidence" value="ECO:0007669"/>
    <property type="project" value="UniProtKB-SubCell"/>
</dbReference>
<dbReference type="PANTHER" id="PTHR37524">
    <property type="entry name" value="RIBOSOMAL RNA LARGE SUBUNIT METHYLTRANSFERASE M"/>
    <property type="match status" value="1"/>
</dbReference>
<keyword evidence="4 6" id="KW-0808">Transferase</keyword>
<evidence type="ECO:0000313" key="12">
    <source>
        <dbReference type="EMBL" id="RLK50444.1"/>
    </source>
</evidence>
<evidence type="ECO:0000256" key="6">
    <source>
        <dbReference type="HAMAP-Rule" id="MF_01551"/>
    </source>
</evidence>
<evidence type="ECO:0000256" key="5">
    <source>
        <dbReference type="ARBA" id="ARBA00022691"/>
    </source>
</evidence>
<dbReference type="GO" id="GO:0006364">
    <property type="term" value="P:rRNA processing"/>
    <property type="evidence" value="ECO:0007669"/>
    <property type="project" value="UniProtKB-UniRule"/>
</dbReference>
<evidence type="ECO:0000256" key="2">
    <source>
        <dbReference type="ARBA" id="ARBA00022552"/>
    </source>
</evidence>
<keyword evidence="1 6" id="KW-0963">Cytoplasm</keyword>
<feature type="domain" description="Ribosomal RNA large subunit methyltransferase M THUMP-like" evidence="11">
    <location>
        <begin position="89"/>
        <end position="161"/>
    </location>
</feature>
<dbReference type="SUPFAM" id="SSF53335">
    <property type="entry name" value="S-adenosyl-L-methionine-dependent methyltransferases"/>
    <property type="match status" value="1"/>
</dbReference>
<dbReference type="EMBL" id="RCDA01000001">
    <property type="protein sequence ID" value="RLK50444.1"/>
    <property type="molecule type" value="Genomic_DNA"/>
</dbReference>
<protein>
    <recommendedName>
        <fullName evidence="6">Ribosomal RNA large subunit methyltransferase M</fullName>
        <ecNumber evidence="6">2.1.1.186</ecNumber>
    </recommendedName>
    <alternativeName>
        <fullName evidence="6">23S rRNA (cytidine2498-2'-O)-methyltransferase</fullName>
    </alternativeName>
    <alternativeName>
        <fullName evidence="6">23S rRNA 2'-O-ribose methyltransferase RlmM</fullName>
    </alternativeName>
</protein>
<dbReference type="Gene3D" id="3.30.70.2810">
    <property type="match status" value="1"/>
</dbReference>
<evidence type="ECO:0000256" key="7">
    <source>
        <dbReference type="PIRSR" id="PIRSR028774-1"/>
    </source>
</evidence>
<comment type="subcellular location">
    <subcellularLocation>
        <location evidence="6">Cytoplasm</location>
    </subcellularLocation>
</comment>
<feature type="binding site" evidence="6 8">
    <location>
        <position position="264"/>
    </location>
    <ligand>
        <name>S-adenosyl-L-methionine</name>
        <dbReference type="ChEBI" id="CHEBI:59789"/>
    </ligand>
</feature>
<feature type="active site" description="Proton acceptor" evidence="6 7">
    <location>
        <position position="309"/>
    </location>
</feature>
<evidence type="ECO:0000256" key="8">
    <source>
        <dbReference type="PIRSR" id="PIRSR028774-2"/>
    </source>
</evidence>
<evidence type="ECO:0000313" key="13">
    <source>
        <dbReference type="Proteomes" id="UP000275461"/>
    </source>
</evidence>
<sequence>MTDHIVTDTASSPRWLLQCRHGFGSDLAAELADWSAGTGVAGWSRVDNAQGRVDFHSADGECLPLPPAFTFARQAWPVSAACTDLPERDRVGALLDALHDYLPLHLSAVWMEHPDTNEGKALGRFCRKFRPHLERGLRARGVRLDVPRAARLMLWFSDSSQVVAGLLPAGHGRPWPMGIPRLRLPRSAPSRSALKLEEALLTLMAPGERDQWLRPGMSAVDLGAAPGGWTWVLRQAGLHVHAVDNGPLAESLAADRAVRHHRQDGFRFRPPQPVDWLVCDMVEKPHRVARLMSEWLEDGICRRALFNLKLPMKQRWQCVAECRDLMEAGPTPLAWRAAQLYHDREEITVLACPG</sequence>
<comment type="similarity">
    <text evidence="6">Belongs to the class I-like SAM-binding methyltransferase superfamily. RNA methyltransferase RlmE family. RlmM subfamily.</text>
</comment>
<dbReference type="Pfam" id="PF01728">
    <property type="entry name" value="FtsJ"/>
    <property type="match status" value="1"/>
</dbReference>
<dbReference type="Proteomes" id="UP000275461">
    <property type="component" value="Unassembled WGS sequence"/>
</dbReference>
<feature type="binding site" evidence="6 8">
    <location>
        <begin position="225"/>
        <end position="228"/>
    </location>
    <ligand>
        <name>S-adenosyl-L-methionine</name>
        <dbReference type="ChEBI" id="CHEBI:59789"/>
    </ligand>
</feature>
<organism evidence="12 13">
    <name type="scientific">Alkalispirillum mobile</name>
    <dbReference type="NCBI Taxonomy" id="85925"/>
    <lineage>
        <taxon>Bacteria</taxon>
        <taxon>Pseudomonadati</taxon>
        <taxon>Pseudomonadota</taxon>
        <taxon>Gammaproteobacteria</taxon>
        <taxon>Chromatiales</taxon>
        <taxon>Ectothiorhodospiraceae</taxon>
        <taxon>Alkalispirillum</taxon>
    </lineage>
</organism>
<dbReference type="RefSeq" id="WP_121440934.1">
    <property type="nucleotide sequence ID" value="NZ_RCDA01000001.1"/>
</dbReference>
<dbReference type="InterPro" id="IPR029063">
    <property type="entry name" value="SAM-dependent_MTases_sf"/>
</dbReference>
<dbReference type="NCBIfam" id="NF008734">
    <property type="entry name" value="PRK11760.1"/>
    <property type="match status" value="1"/>
</dbReference>
<dbReference type="OrthoDB" id="154490at2"/>
<dbReference type="AlphaFoldDB" id="A0A498C2Y2"/>
<feature type="domain" description="Ribosomal RNA methyltransferase FtsJ" evidence="9">
    <location>
        <begin position="190"/>
        <end position="283"/>
    </location>
</feature>
<feature type="domain" description="RlmM ferredoxin-like" evidence="10">
    <location>
        <begin position="16"/>
        <end position="61"/>
    </location>
</feature>
<dbReference type="InterPro" id="IPR002877">
    <property type="entry name" value="RNA_MeTrfase_FtsJ_dom"/>
</dbReference>
<comment type="subunit">
    <text evidence="6">Monomer.</text>
</comment>
<evidence type="ECO:0000259" key="10">
    <source>
        <dbReference type="Pfam" id="PF18125"/>
    </source>
</evidence>
<evidence type="ECO:0000256" key="3">
    <source>
        <dbReference type="ARBA" id="ARBA00022603"/>
    </source>
</evidence>
<accession>A0A498C2Y2</accession>
<keyword evidence="5 6" id="KW-0949">S-adenosyl-L-methionine</keyword>
<keyword evidence="2 6" id="KW-0698">rRNA processing</keyword>
<dbReference type="InterPro" id="IPR048646">
    <property type="entry name" value="RlmM_THUMP-like"/>
</dbReference>
<comment type="caution">
    <text evidence="12">The sequence shown here is derived from an EMBL/GenBank/DDBJ whole genome shotgun (WGS) entry which is preliminary data.</text>
</comment>
<evidence type="ECO:0000256" key="4">
    <source>
        <dbReference type="ARBA" id="ARBA00022679"/>
    </source>
</evidence>
<dbReference type="PANTHER" id="PTHR37524:SF2">
    <property type="entry name" value="RIBOSOMAL RNA METHYLTRANSFERASE FTSJ DOMAIN-CONTAINING PROTEIN"/>
    <property type="match status" value="1"/>
</dbReference>
<gene>
    <name evidence="6" type="primary">rlmM</name>
    <name evidence="12" type="ORF">DFR31_0342</name>
</gene>
<dbReference type="Gene3D" id="3.30.2300.20">
    <property type="match status" value="1"/>
</dbReference>
<dbReference type="InterPro" id="IPR040739">
    <property type="entry name" value="RlmM_FDX"/>
</dbReference>
<dbReference type="Pfam" id="PF21239">
    <property type="entry name" value="RLMM_N"/>
    <property type="match status" value="1"/>
</dbReference>
<evidence type="ECO:0000259" key="11">
    <source>
        <dbReference type="Pfam" id="PF21239"/>
    </source>
</evidence>
<dbReference type="GO" id="GO:0032259">
    <property type="term" value="P:methylation"/>
    <property type="evidence" value="ECO:0007669"/>
    <property type="project" value="UniProtKB-KW"/>
</dbReference>
<evidence type="ECO:0000256" key="1">
    <source>
        <dbReference type="ARBA" id="ARBA00022490"/>
    </source>
</evidence>
<dbReference type="Gene3D" id="3.40.50.150">
    <property type="entry name" value="Vaccinia Virus protein VP39"/>
    <property type="match status" value="1"/>
</dbReference>
<evidence type="ECO:0000259" key="9">
    <source>
        <dbReference type="Pfam" id="PF01728"/>
    </source>
</evidence>
<keyword evidence="13" id="KW-1185">Reference proteome</keyword>
<comment type="function">
    <text evidence="6">Catalyzes the 2'-O-methylation at nucleotide C2498 in 23S rRNA.</text>
</comment>
<dbReference type="PIRSF" id="PIRSF028774">
    <property type="entry name" value="UCP028774"/>
    <property type="match status" value="1"/>
</dbReference>
<reference evidence="12 13" key="1">
    <citation type="submission" date="2018-10" db="EMBL/GenBank/DDBJ databases">
        <title>Genomic Encyclopedia of Type Strains, Phase IV (KMG-IV): sequencing the most valuable type-strain genomes for metagenomic binning, comparative biology and taxonomic classification.</title>
        <authorList>
            <person name="Goeker M."/>
        </authorList>
    </citation>
    <scope>NUCLEOTIDE SEQUENCE [LARGE SCALE GENOMIC DNA]</scope>
    <source>
        <strain evidence="12 13">DSM 12769</strain>
    </source>
</reference>
<dbReference type="InterPro" id="IPR011224">
    <property type="entry name" value="rRNA_MeTrfase_M"/>
</dbReference>
<feature type="binding site" evidence="6 8">
    <location>
        <position position="280"/>
    </location>
    <ligand>
        <name>S-adenosyl-L-methionine</name>
        <dbReference type="ChEBI" id="CHEBI:59789"/>
    </ligand>
</feature>
<keyword evidence="3 6" id="KW-0489">Methyltransferase</keyword>
<feature type="binding site" evidence="6 8">
    <location>
        <position position="192"/>
    </location>
    <ligand>
        <name>S-adenosyl-L-methionine</name>
        <dbReference type="ChEBI" id="CHEBI:59789"/>
    </ligand>
</feature>
<comment type="catalytic activity">
    <reaction evidence="6">
        <text>cytidine(2498) in 23S rRNA + S-adenosyl-L-methionine = 2'-O-methylcytidine(2498) in 23S rRNA + S-adenosyl-L-homocysteine + H(+)</text>
        <dbReference type="Rhea" id="RHEA:42788"/>
        <dbReference type="Rhea" id="RHEA-COMP:10244"/>
        <dbReference type="Rhea" id="RHEA-COMP:10245"/>
        <dbReference type="ChEBI" id="CHEBI:15378"/>
        <dbReference type="ChEBI" id="CHEBI:57856"/>
        <dbReference type="ChEBI" id="CHEBI:59789"/>
        <dbReference type="ChEBI" id="CHEBI:74495"/>
        <dbReference type="ChEBI" id="CHEBI:82748"/>
        <dbReference type="EC" id="2.1.1.186"/>
    </reaction>
</comment>
<dbReference type="Pfam" id="PF18125">
    <property type="entry name" value="RlmM_FDX"/>
    <property type="match status" value="1"/>
</dbReference>